<dbReference type="PANTHER" id="PTHR15301:SF3">
    <property type="entry name" value="PROTEIN NSG1-RELATED"/>
    <property type="match status" value="1"/>
</dbReference>
<keyword evidence="3" id="KW-0153">Cholesterol metabolism</keyword>
<evidence type="ECO:0000256" key="9">
    <source>
        <dbReference type="SAM" id="Phobius"/>
    </source>
</evidence>
<evidence type="ECO:0000256" key="4">
    <source>
        <dbReference type="ARBA" id="ARBA00022692"/>
    </source>
</evidence>
<name>A0A8T0DFH2_9TREM</name>
<reference evidence="10 11" key="1">
    <citation type="submission" date="2019-07" db="EMBL/GenBank/DDBJ databases">
        <title>Annotation for the trematode Paragonimus westermani.</title>
        <authorList>
            <person name="Choi Y.-J."/>
        </authorList>
    </citation>
    <scope>NUCLEOTIDE SEQUENCE [LARGE SCALE GENOMIC DNA]</scope>
    <source>
        <strain evidence="10">180907_Pwestermani</strain>
    </source>
</reference>
<dbReference type="Proteomes" id="UP000699462">
    <property type="component" value="Unassembled WGS sequence"/>
</dbReference>
<feature type="transmembrane region" description="Helical" evidence="9">
    <location>
        <begin position="197"/>
        <end position="216"/>
    </location>
</feature>
<evidence type="ECO:0000256" key="8">
    <source>
        <dbReference type="ARBA" id="ARBA00023166"/>
    </source>
</evidence>
<keyword evidence="5" id="KW-0256">Endoplasmic reticulum</keyword>
<evidence type="ECO:0000256" key="2">
    <source>
        <dbReference type="ARBA" id="ARBA00007475"/>
    </source>
</evidence>
<dbReference type="EMBL" id="JTDF01005612">
    <property type="protein sequence ID" value="KAF8566096.1"/>
    <property type="molecule type" value="Genomic_DNA"/>
</dbReference>
<evidence type="ECO:0008006" key="12">
    <source>
        <dbReference type="Google" id="ProtNLM"/>
    </source>
</evidence>
<keyword evidence="7 9" id="KW-0472">Membrane</keyword>
<comment type="subcellular location">
    <subcellularLocation>
        <location evidence="1">Endoplasmic reticulum membrane</location>
        <topology evidence="1">Multi-pass membrane protein</topology>
    </subcellularLocation>
</comment>
<protein>
    <recommendedName>
        <fullName evidence="12">Insulin-induced gene 1 protein</fullName>
    </recommendedName>
</protein>
<feature type="transmembrane region" description="Helical" evidence="9">
    <location>
        <begin position="142"/>
        <end position="159"/>
    </location>
</feature>
<organism evidence="10 11">
    <name type="scientific">Paragonimus westermani</name>
    <dbReference type="NCBI Taxonomy" id="34504"/>
    <lineage>
        <taxon>Eukaryota</taxon>
        <taxon>Metazoa</taxon>
        <taxon>Spiralia</taxon>
        <taxon>Lophotrochozoa</taxon>
        <taxon>Platyhelminthes</taxon>
        <taxon>Trematoda</taxon>
        <taxon>Digenea</taxon>
        <taxon>Plagiorchiida</taxon>
        <taxon>Troglotremata</taxon>
        <taxon>Troglotrematidae</taxon>
        <taxon>Paragonimus</taxon>
    </lineage>
</organism>
<keyword evidence="8" id="KW-0443">Lipid metabolism</keyword>
<evidence type="ECO:0000256" key="1">
    <source>
        <dbReference type="ARBA" id="ARBA00004477"/>
    </source>
</evidence>
<feature type="transmembrane region" description="Helical" evidence="9">
    <location>
        <begin position="36"/>
        <end position="57"/>
    </location>
</feature>
<evidence type="ECO:0000313" key="11">
    <source>
        <dbReference type="Proteomes" id="UP000699462"/>
    </source>
</evidence>
<dbReference type="GO" id="GO:0006695">
    <property type="term" value="P:cholesterol biosynthetic process"/>
    <property type="evidence" value="ECO:0007669"/>
    <property type="project" value="TreeGrafter"/>
</dbReference>
<dbReference type="GO" id="GO:0032937">
    <property type="term" value="C:SREBP-SCAP-Insig complex"/>
    <property type="evidence" value="ECO:0007669"/>
    <property type="project" value="TreeGrafter"/>
</dbReference>
<dbReference type="GO" id="GO:0036316">
    <property type="term" value="P:SREBP-SCAP complex retention in endoplasmic reticulum"/>
    <property type="evidence" value="ECO:0007669"/>
    <property type="project" value="TreeGrafter"/>
</dbReference>
<gene>
    <name evidence="10" type="ORF">P879_08601</name>
</gene>
<dbReference type="PANTHER" id="PTHR15301">
    <property type="entry name" value="INSULIN-INDUCED GENE 1"/>
    <property type="match status" value="1"/>
</dbReference>
<evidence type="ECO:0000256" key="7">
    <source>
        <dbReference type="ARBA" id="ARBA00023136"/>
    </source>
</evidence>
<dbReference type="InterPro" id="IPR025929">
    <property type="entry name" value="INSIG_fam"/>
</dbReference>
<keyword evidence="4 9" id="KW-0812">Transmembrane</keyword>
<proteinExistence type="inferred from homology"/>
<dbReference type="GO" id="GO:0032933">
    <property type="term" value="P:SREBP signaling pathway"/>
    <property type="evidence" value="ECO:0007669"/>
    <property type="project" value="TreeGrafter"/>
</dbReference>
<evidence type="ECO:0000256" key="6">
    <source>
        <dbReference type="ARBA" id="ARBA00022989"/>
    </source>
</evidence>
<dbReference type="GO" id="GO:0032869">
    <property type="term" value="P:cellular response to insulin stimulus"/>
    <property type="evidence" value="ECO:0007669"/>
    <property type="project" value="TreeGrafter"/>
</dbReference>
<keyword evidence="8" id="KW-1207">Sterol metabolism</keyword>
<keyword evidence="6 9" id="KW-1133">Transmembrane helix</keyword>
<keyword evidence="8" id="KW-0753">Steroid metabolism</keyword>
<keyword evidence="11" id="KW-1185">Reference proteome</keyword>
<dbReference type="Pfam" id="PF07281">
    <property type="entry name" value="INSIG"/>
    <property type="match status" value="1"/>
</dbReference>
<feature type="transmembrane region" description="Helical" evidence="9">
    <location>
        <begin position="165"/>
        <end position="185"/>
    </location>
</feature>
<dbReference type="AlphaFoldDB" id="A0A8T0DFH2"/>
<accession>A0A8T0DFH2</accession>
<sequence length="233" mass="25937">MNRKLKTECRKFAYSALRFIAPLLGHRSLIVRPMASWSGMVFRGLFLFGVGVFFFWICDALQKVRGGIVDPDSSIFDLINLHVWVPIGCGFASVIVGLLSPFIDFKLGLSDVYKKEWSSVLRCVAVFFGLNHATARMDFASYFQLATIVLSLSFGLWWMFDRSSVGLGCGMTVALIATTLGLSFARRHLLKFSHPTIAVWAPCLFFSGGVTVVLVGRQLAKPDILARLKQKTE</sequence>
<evidence type="ECO:0000256" key="5">
    <source>
        <dbReference type="ARBA" id="ARBA00022824"/>
    </source>
</evidence>
<comment type="caution">
    <text evidence="10">The sequence shown here is derived from an EMBL/GenBank/DDBJ whole genome shotgun (WGS) entry which is preliminary data.</text>
</comment>
<dbReference type="OrthoDB" id="205546at2759"/>
<feature type="transmembrane region" description="Helical" evidence="9">
    <location>
        <begin position="12"/>
        <end position="30"/>
    </location>
</feature>
<evidence type="ECO:0000256" key="3">
    <source>
        <dbReference type="ARBA" id="ARBA00022548"/>
    </source>
</evidence>
<feature type="transmembrane region" description="Helical" evidence="9">
    <location>
        <begin position="78"/>
        <end position="99"/>
    </location>
</feature>
<comment type="similarity">
    <text evidence="2">Belongs to the INSIG family.</text>
</comment>
<evidence type="ECO:0000313" key="10">
    <source>
        <dbReference type="EMBL" id="KAF8566096.1"/>
    </source>
</evidence>